<evidence type="ECO:0000256" key="4">
    <source>
        <dbReference type="ARBA" id="ARBA00023163"/>
    </source>
</evidence>
<dbReference type="Proteomes" id="UP001596110">
    <property type="component" value="Unassembled WGS sequence"/>
</dbReference>
<organism evidence="6 7">
    <name type="scientific">Streptococcus caledonicus</name>
    <dbReference type="NCBI Taxonomy" id="2614158"/>
    <lineage>
        <taxon>Bacteria</taxon>
        <taxon>Bacillati</taxon>
        <taxon>Bacillota</taxon>
        <taxon>Bacilli</taxon>
        <taxon>Lactobacillales</taxon>
        <taxon>Streptococcaceae</taxon>
        <taxon>Streptococcus</taxon>
    </lineage>
</organism>
<protein>
    <submittedName>
        <fullName evidence="6">LysR family transcriptional regulator</fullName>
    </submittedName>
</protein>
<comment type="caution">
    <text evidence="6">The sequence shown here is derived from an EMBL/GenBank/DDBJ whole genome shotgun (WGS) entry which is preliminary data.</text>
</comment>
<feature type="domain" description="HTH lysR-type" evidence="5">
    <location>
        <begin position="1"/>
        <end position="58"/>
    </location>
</feature>
<evidence type="ECO:0000256" key="2">
    <source>
        <dbReference type="ARBA" id="ARBA00023015"/>
    </source>
</evidence>
<dbReference type="InterPro" id="IPR005119">
    <property type="entry name" value="LysR_subst-bd"/>
</dbReference>
<keyword evidence="3" id="KW-0238">DNA-binding</keyword>
<proteinExistence type="inferred from homology"/>
<dbReference type="Gene3D" id="1.10.10.10">
    <property type="entry name" value="Winged helix-like DNA-binding domain superfamily/Winged helix DNA-binding domain"/>
    <property type="match status" value="1"/>
</dbReference>
<evidence type="ECO:0000259" key="5">
    <source>
        <dbReference type="PROSITE" id="PS50931"/>
    </source>
</evidence>
<dbReference type="Gene3D" id="3.40.190.290">
    <property type="match status" value="1"/>
</dbReference>
<dbReference type="PANTHER" id="PTHR30346">
    <property type="entry name" value="TRANSCRIPTIONAL DUAL REGULATOR HCAR-RELATED"/>
    <property type="match status" value="1"/>
</dbReference>
<dbReference type="Pfam" id="PF03466">
    <property type="entry name" value="LysR_substrate"/>
    <property type="match status" value="1"/>
</dbReference>
<evidence type="ECO:0000313" key="7">
    <source>
        <dbReference type="Proteomes" id="UP001596110"/>
    </source>
</evidence>
<dbReference type="InterPro" id="IPR036390">
    <property type="entry name" value="WH_DNA-bd_sf"/>
</dbReference>
<evidence type="ECO:0000256" key="1">
    <source>
        <dbReference type="ARBA" id="ARBA00009437"/>
    </source>
</evidence>
<gene>
    <name evidence="6" type="ORF">ACFPQ3_03130</name>
</gene>
<comment type="similarity">
    <text evidence="1">Belongs to the LysR transcriptional regulatory family.</text>
</comment>
<name>A0ABW0UBQ9_9STRE</name>
<sequence length="295" mass="33509">MNSKQMAYLIETAKTLNLSRAAENLFISQPSLSYQIKVIEEEVGFAIFDRIGKSIRLTPAGQQLITSLQRISVDLQFAIEQAQNLGGRYQNALKIGFPTRTSLYYLPQAIKTFEEKYPTVQIVPEIHPQNELITSFLHKELDLLLLPTEEADKLSGITAHPLYTSHIYLLCQHSDPLAQLEIVTIKDLAHRTLLVNGGSSNTLRQVQQHVISQVPIQYYNSPTHDFTLIQVASDKAICLSPGYLNDHSDVFAWKPFECPEHFNFVLCHHRDNTPPYLEDLIGILQRLYTSSHLQL</sequence>
<dbReference type="PROSITE" id="PS50931">
    <property type="entry name" value="HTH_LYSR"/>
    <property type="match status" value="1"/>
</dbReference>
<dbReference type="SUPFAM" id="SSF53850">
    <property type="entry name" value="Periplasmic binding protein-like II"/>
    <property type="match status" value="1"/>
</dbReference>
<dbReference type="CDD" id="cd05466">
    <property type="entry name" value="PBP2_LTTR_substrate"/>
    <property type="match status" value="1"/>
</dbReference>
<dbReference type="Pfam" id="PF00126">
    <property type="entry name" value="HTH_1"/>
    <property type="match status" value="1"/>
</dbReference>
<keyword evidence="4" id="KW-0804">Transcription</keyword>
<dbReference type="PRINTS" id="PR00039">
    <property type="entry name" value="HTHLYSR"/>
</dbReference>
<dbReference type="InterPro" id="IPR000847">
    <property type="entry name" value="LysR_HTH_N"/>
</dbReference>
<reference evidence="7" key="1">
    <citation type="journal article" date="2019" name="Int. J. Syst. Evol. Microbiol.">
        <title>The Global Catalogue of Microorganisms (GCM) 10K type strain sequencing project: providing services to taxonomists for standard genome sequencing and annotation.</title>
        <authorList>
            <consortium name="The Broad Institute Genomics Platform"/>
            <consortium name="The Broad Institute Genome Sequencing Center for Infectious Disease"/>
            <person name="Wu L."/>
            <person name="Ma J."/>
        </authorList>
    </citation>
    <scope>NUCLEOTIDE SEQUENCE [LARGE SCALE GENOMIC DNA]</scope>
    <source>
        <strain evidence="7">DT43</strain>
    </source>
</reference>
<dbReference type="InterPro" id="IPR036388">
    <property type="entry name" value="WH-like_DNA-bd_sf"/>
</dbReference>
<keyword evidence="7" id="KW-1185">Reference proteome</keyword>
<dbReference type="RefSeq" id="WP_156806550.1">
    <property type="nucleotide sequence ID" value="NZ_JBHSOJ010000015.1"/>
</dbReference>
<keyword evidence="2" id="KW-0805">Transcription regulation</keyword>
<evidence type="ECO:0000313" key="6">
    <source>
        <dbReference type="EMBL" id="MFC5630603.1"/>
    </source>
</evidence>
<dbReference type="EMBL" id="JBHSOJ010000015">
    <property type="protein sequence ID" value="MFC5630603.1"/>
    <property type="molecule type" value="Genomic_DNA"/>
</dbReference>
<dbReference type="SUPFAM" id="SSF46785">
    <property type="entry name" value="Winged helix' DNA-binding domain"/>
    <property type="match status" value="1"/>
</dbReference>
<accession>A0ABW0UBQ9</accession>
<dbReference type="PANTHER" id="PTHR30346:SF28">
    <property type="entry name" value="HTH-TYPE TRANSCRIPTIONAL REGULATOR CYNR"/>
    <property type="match status" value="1"/>
</dbReference>
<evidence type="ECO:0000256" key="3">
    <source>
        <dbReference type="ARBA" id="ARBA00023125"/>
    </source>
</evidence>